<dbReference type="InterPro" id="IPR038726">
    <property type="entry name" value="PDDEXK_AddAB-type"/>
</dbReference>
<keyword evidence="6" id="KW-1185">Reference proteome</keyword>
<dbReference type="eggNOG" id="COG2887">
    <property type="taxonomic scope" value="Bacteria"/>
</dbReference>
<evidence type="ECO:0000313" key="6">
    <source>
        <dbReference type="Proteomes" id="UP000010475"/>
    </source>
</evidence>
<organism evidence="5 6">
    <name type="scientific">Cylindrospermum stagnale PCC 7417</name>
    <dbReference type="NCBI Taxonomy" id="56107"/>
    <lineage>
        <taxon>Bacteria</taxon>
        <taxon>Bacillati</taxon>
        <taxon>Cyanobacteriota</taxon>
        <taxon>Cyanophyceae</taxon>
        <taxon>Nostocales</taxon>
        <taxon>Nostocaceae</taxon>
        <taxon>Cylindrospermum</taxon>
    </lineage>
</organism>
<evidence type="ECO:0000256" key="2">
    <source>
        <dbReference type="ARBA" id="ARBA00022806"/>
    </source>
</evidence>
<dbReference type="PATRIC" id="fig|56107.3.peg.4047"/>
<sequence>MLSTSTQLLRLSQGQLNLLEACPRKFQHTYLEQLNTPSDPQHEEKQTLGSRFHLLMQQQEMGLPIQSFLAADAQLQSWMAGFANAAPEILTPFTDDQTFRESEHYRTLQVENYLLTVIYDLLIADSQQAQILDWKTYPQPPTRSKLEKNWQTRLYMYVLAETSGYSPEQISMTYWFVQSQGQPQNIKFSYDAAQHKKTAKRLNQLLSQLSNWLELYQKNELFPQVPAEKTALCKNCQFAVKCDRLWRGAAHREQRAGGNRLWRGEGDRLHRPGSDGLPVDQEAIASHSLPNLDDIQEISL</sequence>
<dbReference type="AlphaFoldDB" id="K9X011"/>
<dbReference type="GO" id="GO:0006281">
    <property type="term" value="P:DNA repair"/>
    <property type="evidence" value="ECO:0007669"/>
    <property type="project" value="UniProtKB-KW"/>
</dbReference>
<dbReference type="InterPro" id="IPR011604">
    <property type="entry name" value="PDDEXK-like_dom_sf"/>
</dbReference>
<keyword evidence="2" id="KW-0067">ATP-binding</keyword>
<dbReference type="GO" id="GO:0004386">
    <property type="term" value="F:helicase activity"/>
    <property type="evidence" value="ECO:0007669"/>
    <property type="project" value="UniProtKB-KW"/>
</dbReference>
<dbReference type="Pfam" id="PF12705">
    <property type="entry name" value="PDDEXK_1"/>
    <property type="match status" value="1"/>
</dbReference>
<dbReference type="RefSeq" id="WP_015209051.1">
    <property type="nucleotide sequence ID" value="NC_019757.1"/>
</dbReference>
<gene>
    <name evidence="5" type="ORF">Cylst_3679</name>
</gene>
<dbReference type="KEGG" id="csg:Cylst_3679"/>
<dbReference type="HOGENOM" id="CLU_070318_1_0_3"/>
<accession>K9X011</accession>
<reference evidence="5 6" key="1">
    <citation type="submission" date="2012-06" db="EMBL/GenBank/DDBJ databases">
        <title>Finished chromosome of genome of Cylindrospermum stagnale PCC 7417.</title>
        <authorList>
            <consortium name="US DOE Joint Genome Institute"/>
            <person name="Gugger M."/>
            <person name="Coursin T."/>
            <person name="Rippka R."/>
            <person name="Tandeau De Marsac N."/>
            <person name="Huntemann M."/>
            <person name="Wei C.-L."/>
            <person name="Han J."/>
            <person name="Detter J.C."/>
            <person name="Han C."/>
            <person name="Tapia R."/>
            <person name="Chen A."/>
            <person name="Kyrpides N."/>
            <person name="Mavromatis K."/>
            <person name="Markowitz V."/>
            <person name="Szeto E."/>
            <person name="Ivanova N."/>
            <person name="Pagani I."/>
            <person name="Pati A."/>
            <person name="Goodwin L."/>
            <person name="Nordberg H.P."/>
            <person name="Cantor M.N."/>
            <person name="Hua S.X."/>
            <person name="Woyke T."/>
            <person name="Kerfeld C.A."/>
        </authorList>
    </citation>
    <scope>NUCLEOTIDE SEQUENCE [LARGE SCALE GENOMIC DNA]</scope>
    <source>
        <strain evidence="5 6">PCC 7417</strain>
    </source>
</reference>
<feature type="domain" description="PD-(D/E)XK endonuclease-like" evidence="4">
    <location>
        <begin position="10"/>
        <end position="242"/>
    </location>
</feature>
<keyword evidence="2" id="KW-0547">Nucleotide-binding</keyword>
<name>K9X011_9NOST</name>
<keyword evidence="3" id="KW-0234">DNA repair</keyword>
<evidence type="ECO:0000313" key="5">
    <source>
        <dbReference type="EMBL" id="AFZ25803.1"/>
    </source>
</evidence>
<keyword evidence="2" id="KW-0378">Hydrolase</keyword>
<dbReference type="EMBL" id="CP003642">
    <property type="protein sequence ID" value="AFZ25803.1"/>
    <property type="molecule type" value="Genomic_DNA"/>
</dbReference>
<protein>
    <recommendedName>
        <fullName evidence="4">PD-(D/E)XK endonuclease-like domain-containing protein</fullName>
    </recommendedName>
</protein>
<dbReference type="STRING" id="56107.Cylst_3679"/>
<evidence type="ECO:0000259" key="4">
    <source>
        <dbReference type="Pfam" id="PF12705"/>
    </source>
</evidence>
<keyword evidence="1" id="KW-0227">DNA damage</keyword>
<dbReference type="OrthoDB" id="450180at2"/>
<evidence type="ECO:0000256" key="3">
    <source>
        <dbReference type="ARBA" id="ARBA00023204"/>
    </source>
</evidence>
<dbReference type="Gene3D" id="3.90.320.10">
    <property type="match status" value="1"/>
</dbReference>
<proteinExistence type="predicted"/>
<keyword evidence="2" id="KW-0347">Helicase</keyword>
<evidence type="ECO:0000256" key="1">
    <source>
        <dbReference type="ARBA" id="ARBA00022763"/>
    </source>
</evidence>
<dbReference type="Proteomes" id="UP000010475">
    <property type="component" value="Chromosome"/>
</dbReference>